<keyword evidence="2" id="KW-1185">Reference proteome</keyword>
<protein>
    <submittedName>
        <fullName evidence="1">Uncharacterized protein</fullName>
    </submittedName>
</protein>
<organism evidence="1 2">
    <name type="scientific">Tunturiibacter empetritectus</name>
    <dbReference type="NCBI Taxonomy" id="3069691"/>
    <lineage>
        <taxon>Bacteria</taxon>
        <taxon>Pseudomonadati</taxon>
        <taxon>Acidobacteriota</taxon>
        <taxon>Terriglobia</taxon>
        <taxon>Terriglobales</taxon>
        <taxon>Acidobacteriaceae</taxon>
        <taxon>Tunturiibacter</taxon>
    </lineage>
</organism>
<dbReference type="EMBL" id="JACHDY010000010">
    <property type="protein sequence ID" value="MBB5319516.1"/>
    <property type="molecule type" value="Genomic_DNA"/>
</dbReference>
<accession>A0A7W8ILV5</accession>
<evidence type="ECO:0000313" key="2">
    <source>
        <dbReference type="Proteomes" id="UP000568106"/>
    </source>
</evidence>
<proteinExistence type="predicted"/>
<gene>
    <name evidence="1" type="ORF">HDF09_004225</name>
</gene>
<evidence type="ECO:0000313" key="1">
    <source>
        <dbReference type="EMBL" id="MBB5319516.1"/>
    </source>
</evidence>
<sequence>MQKTIPYGVERCLIFGLFEESRMKSLDSLGARFHYSGSGAAVPLQIQGTVSFSSPRLAKLQDGFSFIQATSSDSRDDVVLQ</sequence>
<dbReference type="AlphaFoldDB" id="A0A7W8ILV5"/>
<dbReference type="Proteomes" id="UP000568106">
    <property type="component" value="Unassembled WGS sequence"/>
</dbReference>
<reference evidence="1" key="1">
    <citation type="submission" date="2020-08" db="EMBL/GenBank/DDBJ databases">
        <title>Genomic Encyclopedia of Type Strains, Phase IV (KMG-V): Genome sequencing to study the core and pangenomes of soil and plant-associated prokaryotes.</title>
        <authorList>
            <person name="Whitman W."/>
        </authorList>
    </citation>
    <scope>NUCLEOTIDE SEQUENCE [LARGE SCALE GENOMIC DNA]</scope>
    <source>
        <strain evidence="1">M8UP27</strain>
    </source>
</reference>
<name>A0A7W8ILV5_9BACT</name>
<comment type="caution">
    <text evidence="1">The sequence shown here is derived from an EMBL/GenBank/DDBJ whole genome shotgun (WGS) entry which is preliminary data.</text>
</comment>